<keyword evidence="3" id="KW-1185">Reference proteome</keyword>
<dbReference type="AlphaFoldDB" id="A0A5D9D9A0"/>
<evidence type="ECO:0000313" key="3">
    <source>
        <dbReference type="Proteomes" id="UP000324260"/>
    </source>
</evidence>
<dbReference type="SUPFAM" id="SSF52540">
    <property type="entry name" value="P-loop containing nucleoside triphosphate hydrolases"/>
    <property type="match status" value="1"/>
</dbReference>
<sequence length="1064" mass="121163">MLPVLLMSWLGSRSLKCSPDCATFDVNKSGKFYDYMRVCDGGYIEKNYPKGAEWRKWDLHVHTPLSVYQNYGGDSEETWEKYIKDLESLPPEFSVIGVNDYFFIDGYKRLLHEKEFNGRLAGLSLLPVVEFRIEKFAGIQFGSLKRINLHVIFSDDVPCETIQSQFLNTLEQSYTLETGGDWSRSITPESVEELGATIKRSVPNDQLHKYGSDLSEGFNNLNVKEERIFDALKKDCFSGKYLIAIGKTEWAELRWSKASIATKKSIINDADIVFTSAESVESFMEAKSQLTNQGVNDLLLDCSDAHDFSSSEDKDRIGKCFTWLKADPTFDGLKQAINEPQDRVFVGGFPPLLERVSRNKTKYIKKLTITQVEGYSDQNNVWFKDVCIPFNSELVAVIGNKGSGKSAIADILSLCSNYHDNNDFSFLTPNKFRMKNGRLAKSFEAKVAWESGNENTKNLDESPADTDVLEVKYLPQGRFERLTNEISSASEFQEEIESVVFSHIPETENLGALSFKELIDKKTVAVNEDIDALASDIRNINSVIIDLERKATLSYKTEVENKLKKKKEELEALEEPTPVSNPNEDPVKKEKHESINNKISNIRSEIEGLEGSIKKSEINKKSSINKIQKLNNVISSVKQKKSEFASFIDEVDEKLSGLDVDIEKLISVEVDLSQMYQLLELEEKELDASKLLLGEVEHSNADERGGIEKSLYDTLEDKKKLLKIEKGKLDSEQQVYQEYITAKESWEKDRQALLGTWETPNTIHFFESELVYLNERLPSQIEEEYERRRNIAREIFDKKQEVIGVYKNARSKLNEIIAKNSGTLKNYKIEVDASLVKSSGFVSSFLGYILQNRMGSFHSKGGGEKEVNALASEIDFDDKDNVLDFLNKLMEAFRYDKRPGQNNVPRDIAQQVKDMQGLYDYLFSLDFLSYNYQLKQGDKELEQLSPGERGALLLVFYLLLDNNDIPLIIDQPEDNLDNHSVATVLVPFIRAAKQKRQIIMVTHNPNLAVVSDAEQVIYVELDKENFYTFSTLSGSIEDKAVNQKIVEVLEGAMPAFNTRKRKYY</sequence>
<dbReference type="GO" id="GO:0006302">
    <property type="term" value="P:double-strand break repair"/>
    <property type="evidence" value="ECO:0007669"/>
    <property type="project" value="TreeGrafter"/>
</dbReference>
<dbReference type="PANTHER" id="PTHR32182">
    <property type="entry name" value="DNA REPLICATION AND REPAIR PROTEIN RECF"/>
    <property type="match status" value="1"/>
</dbReference>
<dbReference type="Gene3D" id="3.40.50.300">
    <property type="entry name" value="P-loop containing nucleotide triphosphate hydrolases"/>
    <property type="match status" value="2"/>
</dbReference>
<dbReference type="Proteomes" id="UP000324260">
    <property type="component" value="Unassembled WGS sequence"/>
</dbReference>
<dbReference type="InterPro" id="IPR027417">
    <property type="entry name" value="P-loop_NTPase"/>
</dbReference>
<dbReference type="GO" id="GO:0016887">
    <property type="term" value="F:ATP hydrolysis activity"/>
    <property type="evidence" value="ECO:0007669"/>
    <property type="project" value="InterPro"/>
</dbReference>
<accession>A0A5D9D9A0</accession>
<proteinExistence type="predicted"/>
<feature type="region of interest" description="Disordered" evidence="1">
    <location>
        <begin position="569"/>
        <end position="592"/>
    </location>
</feature>
<dbReference type="NCBIfam" id="NF045780">
    <property type="entry name" value="TrlF_fam_ATP"/>
    <property type="match status" value="1"/>
</dbReference>
<dbReference type="InterPro" id="IPR054787">
    <property type="entry name" value="TrlF_ATPase"/>
</dbReference>
<dbReference type="RefSeq" id="WP_149321974.1">
    <property type="nucleotide sequence ID" value="NZ_JARWAH010000004.1"/>
</dbReference>
<name>A0A5D9D9A0_HALER</name>
<gene>
    <name evidence="2" type="ORF">FZZ93_08915</name>
</gene>
<dbReference type="EMBL" id="VTPU01000007">
    <property type="protein sequence ID" value="TZG39882.1"/>
    <property type="molecule type" value="Genomic_DNA"/>
</dbReference>
<dbReference type="GO" id="GO:0005524">
    <property type="term" value="F:ATP binding"/>
    <property type="evidence" value="ECO:0007669"/>
    <property type="project" value="InterPro"/>
</dbReference>
<comment type="caution">
    <text evidence="2">The sequence shown here is derived from an EMBL/GenBank/DDBJ whole genome shotgun (WGS) entry which is preliminary data.</text>
</comment>
<reference evidence="2 3" key="1">
    <citation type="submission" date="2019-08" db="EMBL/GenBank/DDBJ databases">
        <title>Draft Genome Sequence of Halomonas eurihalina Isolated from Preserved Hide-surface.</title>
        <authorList>
            <person name="Hussain S.A."/>
            <person name="Xu A."/>
            <person name="Sarker M."/>
            <person name="Sommers C."/>
        </authorList>
    </citation>
    <scope>NUCLEOTIDE SEQUENCE [LARGE SCALE GENOMIC DNA]</scope>
    <source>
        <strain evidence="2 3">MS1</strain>
    </source>
</reference>
<dbReference type="GO" id="GO:0000731">
    <property type="term" value="P:DNA synthesis involved in DNA repair"/>
    <property type="evidence" value="ECO:0007669"/>
    <property type="project" value="TreeGrafter"/>
</dbReference>
<evidence type="ECO:0000313" key="2">
    <source>
        <dbReference type="EMBL" id="TZG39882.1"/>
    </source>
</evidence>
<dbReference type="PANTHER" id="PTHR32182:SF22">
    <property type="entry name" value="ATP-DEPENDENT ENDONUCLEASE, OLD FAMILY-RELATED"/>
    <property type="match status" value="1"/>
</dbReference>
<evidence type="ECO:0000256" key="1">
    <source>
        <dbReference type="SAM" id="MobiDB-lite"/>
    </source>
</evidence>
<dbReference type="OrthoDB" id="9791620at2"/>
<protein>
    <submittedName>
        <fullName evidence="2">AAA family ATPase</fullName>
    </submittedName>
</protein>
<organism evidence="2 3">
    <name type="scientific">Halomonas eurihalina</name>
    <dbReference type="NCBI Taxonomy" id="42566"/>
    <lineage>
        <taxon>Bacteria</taxon>
        <taxon>Pseudomonadati</taxon>
        <taxon>Pseudomonadota</taxon>
        <taxon>Gammaproteobacteria</taxon>
        <taxon>Oceanospirillales</taxon>
        <taxon>Halomonadaceae</taxon>
        <taxon>Halomonas</taxon>
    </lineage>
</organism>